<dbReference type="Gene3D" id="1.20.58.120">
    <property type="entry name" value="BAG domain"/>
    <property type="match status" value="1"/>
</dbReference>
<evidence type="ECO:0000259" key="3">
    <source>
        <dbReference type="Pfam" id="PF02179"/>
    </source>
</evidence>
<keyword evidence="2" id="KW-0472">Membrane</keyword>
<evidence type="ECO:0000313" key="5">
    <source>
        <dbReference type="Proteomes" id="UP000265515"/>
    </source>
</evidence>
<feature type="region of interest" description="Disordered" evidence="1">
    <location>
        <begin position="50"/>
        <end position="110"/>
    </location>
</feature>
<dbReference type="EMBL" id="BFEA01000068">
    <property type="protein sequence ID" value="GBG66031.1"/>
    <property type="molecule type" value="Genomic_DNA"/>
</dbReference>
<dbReference type="OrthoDB" id="1938294at2759"/>
<keyword evidence="2" id="KW-1133">Transmembrane helix</keyword>
<reference evidence="4 5" key="1">
    <citation type="journal article" date="2018" name="Cell">
        <title>The Chara Genome: Secondary Complexity and Implications for Plant Terrestrialization.</title>
        <authorList>
            <person name="Nishiyama T."/>
            <person name="Sakayama H."/>
            <person name="Vries J.D."/>
            <person name="Buschmann H."/>
            <person name="Saint-Marcoux D."/>
            <person name="Ullrich K.K."/>
            <person name="Haas F.B."/>
            <person name="Vanderstraeten L."/>
            <person name="Becker D."/>
            <person name="Lang D."/>
            <person name="Vosolsobe S."/>
            <person name="Rombauts S."/>
            <person name="Wilhelmsson P.K.I."/>
            <person name="Janitza P."/>
            <person name="Kern R."/>
            <person name="Heyl A."/>
            <person name="Rumpler F."/>
            <person name="Villalobos L.I.A.C."/>
            <person name="Clay J.M."/>
            <person name="Skokan R."/>
            <person name="Toyoda A."/>
            <person name="Suzuki Y."/>
            <person name="Kagoshima H."/>
            <person name="Schijlen E."/>
            <person name="Tajeshwar N."/>
            <person name="Catarino B."/>
            <person name="Hetherington A.J."/>
            <person name="Saltykova A."/>
            <person name="Bonnot C."/>
            <person name="Breuninger H."/>
            <person name="Symeonidi A."/>
            <person name="Radhakrishnan G.V."/>
            <person name="Van Nieuwerburgh F."/>
            <person name="Deforce D."/>
            <person name="Chang C."/>
            <person name="Karol K.G."/>
            <person name="Hedrich R."/>
            <person name="Ulvskov P."/>
            <person name="Glockner G."/>
            <person name="Delwiche C.F."/>
            <person name="Petrasek J."/>
            <person name="Van de Peer Y."/>
            <person name="Friml J."/>
            <person name="Beilby M."/>
            <person name="Dolan L."/>
            <person name="Kohara Y."/>
            <person name="Sugano S."/>
            <person name="Fujiyama A."/>
            <person name="Delaux P.-M."/>
            <person name="Quint M."/>
            <person name="TheiBen G."/>
            <person name="Hagemann M."/>
            <person name="Harholt J."/>
            <person name="Dunand C."/>
            <person name="Zachgo S."/>
            <person name="Langdale J."/>
            <person name="Maumus F."/>
            <person name="Straeten D.V.D."/>
            <person name="Gould S.B."/>
            <person name="Rensing S.A."/>
        </authorList>
    </citation>
    <scope>NUCLEOTIDE SEQUENCE [LARGE SCALE GENOMIC DNA]</scope>
    <source>
        <strain evidence="4 5">S276</strain>
    </source>
</reference>
<dbReference type="Pfam" id="PF02179">
    <property type="entry name" value="BAG"/>
    <property type="match status" value="1"/>
</dbReference>
<dbReference type="GO" id="GO:0051087">
    <property type="term" value="F:protein-folding chaperone binding"/>
    <property type="evidence" value="ECO:0007669"/>
    <property type="project" value="InterPro"/>
</dbReference>
<dbReference type="AlphaFoldDB" id="A0A388K7M3"/>
<feature type="compositionally biased region" description="Polar residues" evidence="1">
    <location>
        <begin position="221"/>
        <end position="230"/>
    </location>
</feature>
<organism evidence="4 5">
    <name type="scientific">Chara braunii</name>
    <name type="common">Braun's stonewort</name>
    <dbReference type="NCBI Taxonomy" id="69332"/>
    <lineage>
        <taxon>Eukaryota</taxon>
        <taxon>Viridiplantae</taxon>
        <taxon>Streptophyta</taxon>
        <taxon>Charophyceae</taxon>
        <taxon>Charales</taxon>
        <taxon>Characeae</taxon>
        <taxon>Chara</taxon>
    </lineage>
</organism>
<evidence type="ECO:0000256" key="2">
    <source>
        <dbReference type="SAM" id="Phobius"/>
    </source>
</evidence>
<accession>A0A388K7M3</accession>
<proteinExistence type="predicted"/>
<feature type="transmembrane region" description="Helical" evidence="2">
    <location>
        <begin position="26"/>
        <end position="45"/>
    </location>
</feature>
<keyword evidence="5" id="KW-1185">Reference proteome</keyword>
<feature type="region of interest" description="Disordered" evidence="1">
    <location>
        <begin position="1"/>
        <end position="23"/>
    </location>
</feature>
<feature type="compositionally biased region" description="Low complexity" evidence="1">
    <location>
        <begin position="87"/>
        <end position="103"/>
    </location>
</feature>
<dbReference type="SUPFAM" id="SSF63491">
    <property type="entry name" value="BAG domain"/>
    <property type="match status" value="1"/>
</dbReference>
<dbReference type="InterPro" id="IPR003103">
    <property type="entry name" value="BAG_domain"/>
</dbReference>
<comment type="caution">
    <text evidence="4">The sequence shown here is derived from an EMBL/GenBank/DDBJ whole genome shotgun (WGS) entry which is preliminary data.</text>
</comment>
<feature type="region of interest" description="Disordered" evidence="1">
    <location>
        <begin position="201"/>
        <end position="230"/>
    </location>
</feature>
<evidence type="ECO:0000313" key="4">
    <source>
        <dbReference type="EMBL" id="GBG66031.1"/>
    </source>
</evidence>
<dbReference type="Proteomes" id="UP000265515">
    <property type="component" value="Unassembled WGS sequence"/>
</dbReference>
<feature type="domain" description="BAG" evidence="3">
    <location>
        <begin position="149"/>
        <end position="205"/>
    </location>
</feature>
<keyword evidence="2" id="KW-0812">Transmembrane</keyword>
<evidence type="ECO:0000256" key="1">
    <source>
        <dbReference type="SAM" id="MobiDB-lite"/>
    </source>
</evidence>
<dbReference type="InterPro" id="IPR036533">
    <property type="entry name" value="BAG_dom_sf"/>
</dbReference>
<dbReference type="Gramene" id="GBG66031">
    <property type="protein sequence ID" value="GBG66031"/>
    <property type="gene ID" value="CBR_g55009"/>
</dbReference>
<protein>
    <recommendedName>
        <fullName evidence="3">BAG domain-containing protein</fullName>
    </recommendedName>
</protein>
<sequence length="230" mass="23763">MATSDSPAGRVVSSPPPSGGAKNARLIPLPVIAAAAIGFVILGFFGGRRRGRKTGGGSGRHPVLGNRRSSESSAASGEGGGGRHGGRPASLAELRAARASAAESRMKNGGMGGRSVGAASLTPLGCAIVVCRKVDGLEDDATKLIACVKDKGFMDDKMKKDQAMLIELLMQAQLELDGIKGDESVRPLRKVQTKRMHEVIQELEKLSDISPDPPKGGGDKASSTDTRPPS</sequence>
<name>A0A388K7M3_CHABU</name>
<gene>
    <name evidence="4" type="ORF">CBR_g55009</name>
</gene>